<feature type="domain" description="FDX-ACB" evidence="20">
    <location>
        <begin position="703"/>
        <end position="796"/>
    </location>
</feature>
<dbReference type="Pfam" id="PF03147">
    <property type="entry name" value="FDX-ACB"/>
    <property type="match status" value="1"/>
</dbReference>
<dbReference type="PANTHER" id="PTHR10947:SF0">
    <property type="entry name" value="PHENYLALANINE--TRNA LIGASE BETA SUBUNIT"/>
    <property type="match status" value="1"/>
</dbReference>
<feature type="domain" description="B5" evidence="21">
    <location>
        <begin position="398"/>
        <end position="473"/>
    </location>
</feature>
<dbReference type="InterPro" id="IPR005121">
    <property type="entry name" value="Fdx_antiC-bd"/>
</dbReference>
<dbReference type="Gene3D" id="3.30.56.10">
    <property type="match status" value="2"/>
</dbReference>
<keyword evidence="8" id="KW-0820">tRNA-binding</keyword>
<dbReference type="Pfam" id="PF01588">
    <property type="entry name" value="tRNA_bind"/>
    <property type="match status" value="1"/>
</dbReference>
<keyword evidence="15" id="KW-0648">Protein biosynthesis</keyword>
<dbReference type="PROSITE" id="PS50886">
    <property type="entry name" value="TRBD"/>
    <property type="match status" value="1"/>
</dbReference>
<dbReference type="SMART" id="SM00896">
    <property type="entry name" value="FDX-ACB"/>
    <property type="match status" value="1"/>
</dbReference>
<feature type="domain" description="TRNA-binding" evidence="19">
    <location>
        <begin position="39"/>
        <end position="148"/>
    </location>
</feature>
<dbReference type="InterPro" id="IPR033714">
    <property type="entry name" value="tRNA_bind_bactPheRS"/>
</dbReference>
<protein>
    <recommendedName>
        <fullName evidence="6">Phenylalanine--tRNA ligase beta subunit</fullName>
        <ecNumber evidence="5">6.1.1.20</ecNumber>
    </recommendedName>
    <alternativeName>
        <fullName evidence="17">Phenylalanyl-tRNA synthetase beta subunit</fullName>
    </alternativeName>
</protein>
<reference evidence="22" key="1">
    <citation type="submission" date="2018-06" db="EMBL/GenBank/DDBJ databases">
        <authorList>
            <person name="Zhirakovskaya E."/>
        </authorList>
    </citation>
    <scope>NUCLEOTIDE SEQUENCE</scope>
</reference>
<dbReference type="SMART" id="SM00873">
    <property type="entry name" value="B3_4"/>
    <property type="match status" value="1"/>
</dbReference>
<evidence type="ECO:0000256" key="14">
    <source>
        <dbReference type="ARBA" id="ARBA00022884"/>
    </source>
</evidence>
<dbReference type="EC" id="6.1.1.20" evidence="5"/>
<dbReference type="InterPro" id="IPR045060">
    <property type="entry name" value="Phe-tRNA-ligase_IIc_bsu"/>
</dbReference>
<dbReference type="Pfam" id="PF17759">
    <property type="entry name" value="tRNA_synthFbeta"/>
    <property type="match status" value="1"/>
</dbReference>
<comment type="catalytic activity">
    <reaction evidence="18">
        <text>tRNA(Phe) + L-phenylalanine + ATP = L-phenylalanyl-tRNA(Phe) + AMP + diphosphate + H(+)</text>
        <dbReference type="Rhea" id="RHEA:19413"/>
        <dbReference type="Rhea" id="RHEA-COMP:9668"/>
        <dbReference type="Rhea" id="RHEA-COMP:9699"/>
        <dbReference type="ChEBI" id="CHEBI:15378"/>
        <dbReference type="ChEBI" id="CHEBI:30616"/>
        <dbReference type="ChEBI" id="CHEBI:33019"/>
        <dbReference type="ChEBI" id="CHEBI:58095"/>
        <dbReference type="ChEBI" id="CHEBI:78442"/>
        <dbReference type="ChEBI" id="CHEBI:78531"/>
        <dbReference type="ChEBI" id="CHEBI:456215"/>
        <dbReference type="EC" id="6.1.1.20"/>
    </reaction>
</comment>
<dbReference type="SUPFAM" id="SSF50249">
    <property type="entry name" value="Nucleic acid-binding proteins"/>
    <property type="match status" value="1"/>
</dbReference>
<keyword evidence="12" id="KW-0067">ATP-binding</keyword>
<comment type="cofactor">
    <cofactor evidence="1">
        <name>Mg(2+)</name>
        <dbReference type="ChEBI" id="CHEBI:18420"/>
    </cofactor>
</comment>
<evidence type="ECO:0000256" key="3">
    <source>
        <dbReference type="ARBA" id="ARBA00008653"/>
    </source>
</evidence>
<dbReference type="GO" id="GO:0006432">
    <property type="term" value="P:phenylalanyl-tRNA aminoacylation"/>
    <property type="evidence" value="ECO:0007669"/>
    <property type="project" value="InterPro"/>
</dbReference>
<dbReference type="SUPFAM" id="SSF54991">
    <property type="entry name" value="Anticodon-binding domain of PheRS"/>
    <property type="match status" value="1"/>
</dbReference>
<dbReference type="Gene3D" id="2.40.50.140">
    <property type="entry name" value="Nucleic acid-binding proteins"/>
    <property type="match status" value="1"/>
</dbReference>
<evidence type="ECO:0000259" key="20">
    <source>
        <dbReference type="PROSITE" id="PS51447"/>
    </source>
</evidence>
<evidence type="ECO:0000256" key="5">
    <source>
        <dbReference type="ARBA" id="ARBA00012814"/>
    </source>
</evidence>
<comment type="subunit">
    <text evidence="4">Tetramer of two alpha and two beta subunits.</text>
</comment>
<dbReference type="InterPro" id="IPR041616">
    <property type="entry name" value="PheRS_beta_core"/>
</dbReference>
<dbReference type="NCBIfam" id="NF045760">
    <property type="entry name" value="YtpR"/>
    <property type="match status" value="1"/>
</dbReference>
<organism evidence="22">
    <name type="scientific">hydrothermal vent metagenome</name>
    <dbReference type="NCBI Taxonomy" id="652676"/>
    <lineage>
        <taxon>unclassified sequences</taxon>
        <taxon>metagenomes</taxon>
        <taxon>ecological metagenomes</taxon>
    </lineage>
</organism>
<gene>
    <name evidence="22" type="ORF">MNBD_ALPHA03-1163</name>
</gene>
<evidence type="ECO:0000256" key="9">
    <source>
        <dbReference type="ARBA" id="ARBA00022598"/>
    </source>
</evidence>
<dbReference type="HAMAP" id="MF_00283">
    <property type="entry name" value="Phe_tRNA_synth_beta1"/>
    <property type="match status" value="1"/>
</dbReference>
<dbReference type="InterPro" id="IPR012340">
    <property type="entry name" value="NA-bd_OB-fold"/>
</dbReference>
<dbReference type="GO" id="GO:0005524">
    <property type="term" value="F:ATP binding"/>
    <property type="evidence" value="ECO:0007669"/>
    <property type="project" value="UniProtKB-KW"/>
</dbReference>
<dbReference type="Gene3D" id="3.30.930.10">
    <property type="entry name" value="Bira Bifunctional Protein, Domain 2"/>
    <property type="match status" value="1"/>
</dbReference>
<evidence type="ECO:0000259" key="21">
    <source>
        <dbReference type="PROSITE" id="PS51483"/>
    </source>
</evidence>
<dbReference type="NCBIfam" id="TIGR00472">
    <property type="entry name" value="pheT_bact"/>
    <property type="match status" value="1"/>
</dbReference>
<evidence type="ECO:0000256" key="15">
    <source>
        <dbReference type="ARBA" id="ARBA00022917"/>
    </source>
</evidence>
<evidence type="ECO:0000313" key="22">
    <source>
        <dbReference type="EMBL" id="VAX04378.1"/>
    </source>
</evidence>
<dbReference type="SUPFAM" id="SSF46955">
    <property type="entry name" value="Putative DNA-binding domain"/>
    <property type="match status" value="1"/>
</dbReference>
<dbReference type="GO" id="GO:0000287">
    <property type="term" value="F:magnesium ion binding"/>
    <property type="evidence" value="ECO:0007669"/>
    <property type="project" value="InterPro"/>
</dbReference>
<dbReference type="Gene3D" id="3.30.70.380">
    <property type="entry name" value="Ferrodoxin-fold anticodon-binding domain"/>
    <property type="match status" value="1"/>
</dbReference>
<comment type="subcellular location">
    <subcellularLocation>
        <location evidence="2">Cytoplasm</location>
    </subcellularLocation>
</comment>
<dbReference type="InterPro" id="IPR020825">
    <property type="entry name" value="Phe-tRNA_synthase-like_B3/B4"/>
</dbReference>
<evidence type="ECO:0000256" key="4">
    <source>
        <dbReference type="ARBA" id="ARBA00011209"/>
    </source>
</evidence>
<evidence type="ECO:0000256" key="7">
    <source>
        <dbReference type="ARBA" id="ARBA00022490"/>
    </source>
</evidence>
<dbReference type="AlphaFoldDB" id="A0A3B1AYQ3"/>
<dbReference type="InterPro" id="IPR009061">
    <property type="entry name" value="DNA-bd_dom_put_sf"/>
</dbReference>
<dbReference type="InterPro" id="IPR005147">
    <property type="entry name" value="tRNA_synthase_B5-dom"/>
</dbReference>
<dbReference type="Pfam" id="PF03483">
    <property type="entry name" value="B3_4"/>
    <property type="match status" value="1"/>
</dbReference>
<dbReference type="InterPro" id="IPR002547">
    <property type="entry name" value="tRNA-bd_dom"/>
</dbReference>
<dbReference type="SMART" id="SM00874">
    <property type="entry name" value="B5"/>
    <property type="match status" value="1"/>
</dbReference>
<keyword evidence="16 22" id="KW-0030">Aminoacyl-tRNA synthetase</keyword>
<comment type="similarity">
    <text evidence="3">Belongs to the phenylalanyl-tRNA synthetase beta subunit family. Type 1 subfamily.</text>
</comment>
<dbReference type="PROSITE" id="PS51483">
    <property type="entry name" value="B5"/>
    <property type="match status" value="1"/>
</dbReference>
<evidence type="ECO:0000256" key="1">
    <source>
        <dbReference type="ARBA" id="ARBA00001946"/>
    </source>
</evidence>
<keyword evidence="11" id="KW-0547">Nucleotide-binding</keyword>
<keyword evidence="10" id="KW-0479">Metal-binding</keyword>
<dbReference type="GO" id="GO:0004826">
    <property type="term" value="F:phenylalanine-tRNA ligase activity"/>
    <property type="evidence" value="ECO:0007669"/>
    <property type="project" value="UniProtKB-EC"/>
</dbReference>
<dbReference type="FunFam" id="2.40.50.140:FF:000045">
    <property type="entry name" value="Phenylalanine--tRNA ligase beta subunit"/>
    <property type="match status" value="1"/>
</dbReference>
<keyword evidence="14" id="KW-0694">RNA-binding</keyword>
<dbReference type="InterPro" id="IPR045864">
    <property type="entry name" value="aa-tRNA-synth_II/BPL/LPL"/>
</dbReference>
<accession>A0A3B1AYQ3</accession>
<dbReference type="InterPro" id="IPR036690">
    <property type="entry name" value="Fdx_antiC-bd_sf"/>
</dbReference>
<evidence type="ECO:0000259" key="19">
    <source>
        <dbReference type="PROSITE" id="PS50886"/>
    </source>
</evidence>
<dbReference type="CDD" id="cd00769">
    <property type="entry name" value="PheRS_beta_core"/>
    <property type="match status" value="1"/>
</dbReference>
<name>A0A3B1AYQ3_9ZZZZ</name>
<dbReference type="InterPro" id="IPR005146">
    <property type="entry name" value="B3/B4_tRNA-bd"/>
</dbReference>
<dbReference type="PANTHER" id="PTHR10947">
    <property type="entry name" value="PHENYLALANYL-TRNA SYNTHETASE BETA CHAIN AND LEUCINE-RICH REPEAT-CONTAINING PROTEIN 47"/>
    <property type="match status" value="1"/>
</dbReference>
<evidence type="ECO:0000256" key="2">
    <source>
        <dbReference type="ARBA" id="ARBA00004496"/>
    </source>
</evidence>
<evidence type="ECO:0000256" key="13">
    <source>
        <dbReference type="ARBA" id="ARBA00022842"/>
    </source>
</evidence>
<dbReference type="GO" id="GO:0000049">
    <property type="term" value="F:tRNA binding"/>
    <property type="evidence" value="ECO:0007669"/>
    <property type="project" value="UniProtKB-KW"/>
</dbReference>
<keyword evidence="13" id="KW-0460">Magnesium</keyword>
<dbReference type="CDD" id="cd02796">
    <property type="entry name" value="tRNA_bind_bactPheRS"/>
    <property type="match status" value="1"/>
</dbReference>
<evidence type="ECO:0000256" key="16">
    <source>
        <dbReference type="ARBA" id="ARBA00023146"/>
    </source>
</evidence>
<dbReference type="SUPFAM" id="SSF55681">
    <property type="entry name" value="Class II aaRS and biotin synthetases"/>
    <property type="match status" value="1"/>
</dbReference>
<sequence>MKFTLSWLKEHLETNASITEISEKLTAIGLEVEEIINPADDLAPFIIAEVTHAAPHPDADKLQVLKVHTGSEIIQVVCGAPNARAGLKGAFAPSGATIPTNGLKLKPTKIRGMDSNGMMCSERELGLGEDHDGIIDLPADAPVGVKFADYMLMDDPVIEIAITPNHQDALGIYGIARDLAAAGLGRLKKQDISPAESRFDCPQKVVLAHEKSCPVFAGRYIRGIKNGPSPQWLQNKLRSLGMKPISALVDITNYLTYDMARPLHVFDADKLQGDIVVRLSKAGETLSALDDNDYILPDGACVITDDSGVIGLGGIIGGLSTGCQNDTVNVFLESAWFDPITIAMAGRKLGIDSDARYRFERGVDPETMLPGIEIAAKLILDICGGEASDIVVSGKIPTISKTVSLRPSRVGHLGGVDVGEKEIIAILENLGFMVSRAQEKLNVVTPSWRCDIDGEADLVEEVLRIHGFEHIFAAPLPPASRPITVGLNDMQKRVRMAKRAAANKGLREAITWSFLPSAEARLFADLKPELILENPISADLDAMRPNLLPNLITATARNMARGFKNIALFECGNQFSNDRPEGQSLVLAGIRRGQTSRKSWANAPKDVDAFTAKADAESILKAIGAKIDKAQVVAEAPSWYHPGRSGVIRLGPKNLLAYFGEIHPAICKALDVKGPIVGFEILLENIPFPKSGNGNSRGVLNASDFQAVERDFAFVVGRDVAAADLIKALRITDKRLIEDITLFDVYMGPGIDDNQKSVGLSVKLQPKDRTLTEEDIEIFSTKAIANVLKMTGGVLR</sequence>
<dbReference type="Gene3D" id="3.50.40.10">
    <property type="entry name" value="Phenylalanyl-trna Synthetase, Chain B, domain 3"/>
    <property type="match status" value="1"/>
</dbReference>
<evidence type="ECO:0000256" key="6">
    <source>
        <dbReference type="ARBA" id="ARBA00017032"/>
    </source>
</evidence>
<evidence type="ECO:0000256" key="8">
    <source>
        <dbReference type="ARBA" id="ARBA00022555"/>
    </source>
</evidence>
<evidence type="ECO:0000256" key="11">
    <source>
        <dbReference type="ARBA" id="ARBA00022741"/>
    </source>
</evidence>
<evidence type="ECO:0000256" key="12">
    <source>
        <dbReference type="ARBA" id="ARBA00022840"/>
    </source>
</evidence>
<evidence type="ECO:0000256" key="10">
    <source>
        <dbReference type="ARBA" id="ARBA00022723"/>
    </source>
</evidence>
<dbReference type="PROSITE" id="PS51447">
    <property type="entry name" value="FDX_ACB"/>
    <property type="match status" value="1"/>
</dbReference>
<dbReference type="InterPro" id="IPR004532">
    <property type="entry name" value="Phe-tRNA-ligase_IIc_bsu_bact"/>
</dbReference>
<evidence type="ECO:0000256" key="17">
    <source>
        <dbReference type="ARBA" id="ARBA00033189"/>
    </source>
</evidence>
<dbReference type="SUPFAM" id="SSF56037">
    <property type="entry name" value="PheT/TilS domain"/>
    <property type="match status" value="1"/>
</dbReference>
<evidence type="ECO:0000256" key="18">
    <source>
        <dbReference type="ARBA" id="ARBA00049255"/>
    </source>
</evidence>
<keyword evidence="7" id="KW-0963">Cytoplasm</keyword>
<dbReference type="GO" id="GO:0009328">
    <property type="term" value="C:phenylalanine-tRNA ligase complex"/>
    <property type="evidence" value="ECO:0007669"/>
    <property type="project" value="TreeGrafter"/>
</dbReference>
<dbReference type="EMBL" id="UOFW01000090">
    <property type="protein sequence ID" value="VAX04378.1"/>
    <property type="molecule type" value="Genomic_DNA"/>
</dbReference>
<dbReference type="Pfam" id="PF03484">
    <property type="entry name" value="B5"/>
    <property type="match status" value="1"/>
</dbReference>
<proteinExistence type="inferred from homology"/>
<keyword evidence="9 22" id="KW-0436">Ligase</keyword>